<feature type="transmembrane region" description="Helical" evidence="7">
    <location>
        <begin position="7"/>
        <end position="29"/>
    </location>
</feature>
<dbReference type="OrthoDB" id="5797386at2"/>
<evidence type="ECO:0000256" key="7">
    <source>
        <dbReference type="SAM" id="Phobius"/>
    </source>
</evidence>
<sequence>MKLPIISIAAATVILIVIAYCTGGLPLVLEGIDNAWETAMDTMLFLVAAFIIIGQLRQLLTTELVNNWIQKFSGVKGILICALCGGFLPGNPFVVYSFLGSMFKKGIPFHILLSIIAGKRIYNYTRFPIEIALIGPQVAILRYLITLPAPLLMGLLSYRLFPNKIVTSLLEKEGESDARTTANF</sequence>
<reference evidence="8 9" key="1">
    <citation type="submission" date="2016-10" db="EMBL/GenBank/DDBJ databases">
        <title>Complete Genome Sequence of Peptococcaceae strain DCMF.</title>
        <authorList>
            <person name="Edwards R.J."/>
            <person name="Holland S.I."/>
            <person name="Deshpande N.P."/>
            <person name="Wong Y.K."/>
            <person name="Ertan H."/>
            <person name="Manefield M."/>
            <person name="Russell T.L."/>
            <person name="Lee M.J."/>
        </authorList>
    </citation>
    <scope>NUCLEOTIDE SEQUENCE [LARGE SCALE GENOMIC DNA]</scope>
    <source>
        <strain evidence="8 9">DCMF</strain>
    </source>
</reference>
<dbReference type="EMBL" id="CP017634">
    <property type="protein sequence ID" value="ATW23722.1"/>
    <property type="molecule type" value="Genomic_DNA"/>
</dbReference>
<evidence type="ECO:0000256" key="5">
    <source>
        <dbReference type="ARBA" id="ARBA00022989"/>
    </source>
</evidence>
<keyword evidence="6 7" id="KW-0472">Membrane</keyword>
<keyword evidence="9" id="KW-1185">Reference proteome</keyword>
<evidence type="ECO:0008006" key="10">
    <source>
        <dbReference type="Google" id="ProtNLM"/>
    </source>
</evidence>
<dbReference type="InterPro" id="IPR005524">
    <property type="entry name" value="DUF318"/>
</dbReference>
<dbReference type="Proteomes" id="UP000323521">
    <property type="component" value="Chromosome"/>
</dbReference>
<accession>A0A3G1KMN6</accession>
<feature type="transmembrane region" description="Helical" evidence="7">
    <location>
        <begin position="35"/>
        <end position="56"/>
    </location>
</feature>
<feature type="transmembrane region" description="Helical" evidence="7">
    <location>
        <begin position="77"/>
        <end position="99"/>
    </location>
</feature>
<evidence type="ECO:0000313" key="9">
    <source>
        <dbReference type="Proteomes" id="UP000323521"/>
    </source>
</evidence>
<evidence type="ECO:0000256" key="1">
    <source>
        <dbReference type="ARBA" id="ARBA00004651"/>
    </source>
</evidence>
<evidence type="ECO:0000256" key="2">
    <source>
        <dbReference type="ARBA" id="ARBA00006386"/>
    </source>
</evidence>
<dbReference type="Pfam" id="PF03773">
    <property type="entry name" value="ArsP_1"/>
    <property type="match status" value="1"/>
</dbReference>
<feature type="transmembrane region" description="Helical" evidence="7">
    <location>
        <begin position="143"/>
        <end position="161"/>
    </location>
</feature>
<evidence type="ECO:0000256" key="6">
    <source>
        <dbReference type="ARBA" id="ARBA00023136"/>
    </source>
</evidence>
<organism evidence="8 9">
    <name type="scientific">Formimonas warabiya</name>
    <dbReference type="NCBI Taxonomy" id="1761012"/>
    <lineage>
        <taxon>Bacteria</taxon>
        <taxon>Bacillati</taxon>
        <taxon>Bacillota</taxon>
        <taxon>Clostridia</taxon>
        <taxon>Eubacteriales</taxon>
        <taxon>Peptococcaceae</taxon>
        <taxon>Candidatus Formimonas</taxon>
    </lineage>
</organism>
<comment type="subcellular location">
    <subcellularLocation>
        <location evidence="1">Cell membrane</location>
        <topology evidence="1">Multi-pass membrane protein</topology>
    </subcellularLocation>
</comment>
<keyword evidence="4 7" id="KW-0812">Transmembrane</keyword>
<proteinExistence type="inferred from homology"/>
<evidence type="ECO:0000256" key="4">
    <source>
        <dbReference type="ARBA" id="ARBA00022692"/>
    </source>
</evidence>
<keyword evidence="3" id="KW-1003">Cell membrane</keyword>
<evidence type="ECO:0000313" key="8">
    <source>
        <dbReference type="EMBL" id="ATW23722.1"/>
    </source>
</evidence>
<name>A0A3G1KMN6_FORW1</name>
<protein>
    <recommendedName>
        <fullName evidence="10">Permease</fullName>
    </recommendedName>
</protein>
<evidence type="ECO:0000256" key="3">
    <source>
        <dbReference type="ARBA" id="ARBA00022475"/>
    </source>
</evidence>
<gene>
    <name evidence="8" type="ORF">DCMF_01960</name>
</gene>
<keyword evidence="5 7" id="KW-1133">Transmembrane helix</keyword>
<dbReference type="KEGG" id="fwa:DCMF_01960"/>
<dbReference type="GO" id="GO:0005886">
    <property type="term" value="C:plasma membrane"/>
    <property type="evidence" value="ECO:0007669"/>
    <property type="project" value="UniProtKB-SubCell"/>
</dbReference>
<dbReference type="AlphaFoldDB" id="A0A3G1KMN6"/>
<comment type="similarity">
    <text evidence="2">Belongs to the UPF0718 family.</text>
</comment>